<feature type="chain" id="PRO_5040326045" evidence="1">
    <location>
        <begin position="25"/>
        <end position="168"/>
    </location>
</feature>
<dbReference type="OrthoDB" id="8834619at2759"/>
<dbReference type="EMBL" id="JAFJMO010000009">
    <property type="protein sequence ID" value="KAJ8267312.1"/>
    <property type="molecule type" value="Genomic_DNA"/>
</dbReference>
<dbReference type="Proteomes" id="UP001152803">
    <property type="component" value="Unassembled WGS sequence"/>
</dbReference>
<comment type="caution">
    <text evidence="2">The sequence shown here is derived from an EMBL/GenBank/DDBJ whole genome shotgun (WGS) entry which is preliminary data.</text>
</comment>
<name>A0A9Q1HWP1_CONCO</name>
<protein>
    <submittedName>
        <fullName evidence="2">Uncharacterized protein</fullName>
    </submittedName>
</protein>
<organism evidence="2 3">
    <name type="scientific">Conger conger</name>
    <name type="common">Conger eel</name>
    <name type="synonym">Muraena conger</name>
    <dbReference type="NCBI Taxonomy" id="82655"/>
    <lineage>
        <taxon>Eukaryota</taxon>
        <taxon>Metazoa</taxon>
        <taxon>Chordata</taxon>
        <taxon>Craniata</taxon>
        <taxon>Vertebrata</taxon>
        <taxon>Euteleostomi</taxon>
        <taxon>Actinopterygii</taxon>
        <taxon>Neopterygii</taxon>
        <taxon>Teleostei</taxon>
        <taxon>Anguilliformes</taxon>
        <taxon>Congridae</taxon>
        <taxon>Conger</taxon>
    </lineage>
</organism>
<keyword evidence="3" id="KW-1185">Reference proteome</keyword>
<evidence type="ECO:0000313" key="3">
    <source>
        <dbReference type="Proteomes" id="UP001152803"/>
    </source>
</evidence>
<feature type="signal peptide" evidence="1">
    <location>
        <begin position="1"/>
        <end position="24"/>
    </location>
</feature>
<reference evidence="2" key="1">
    <citation type="journal article" date="2023" name="Science">
        <title>Genome structures resolve the early diversification of teleost fishes.</title>
        <authorList>
            <person name="Parey E."/>
            <person name="Louis A."/>
            <person name="Montfort J."/>
            <person name="Bouchez O."/>
            <person name="Roques C."/>
            <person name="Iampietro C."/>
            <person name="Lluch J."/>
            <person name="Castinel A."/>
            <person name="Donnadieu C."/>
            <person name="Desvignes T."/>
            <person name="Floi Bucao C."/>
            <person name="Jouanno E."/>
            <person name="Wen M."/>
            <person name="Mejri S."/>
            <person name="Dirks R."/>
            <person name="Jansen H."/>
            <person name="Henkel C."/>
            <person name="Chen W.J."/>
            <person name="Zahm M."/>
            <person name="Cabau C."/>
            <person name="Klopp C."/>
            <person name="Thompson A.W."/>
            <person name="Robinson-Rechavi M."/>
            <person name="Braasch I."/>
            <person name="Lecointre G."/>
            <person name="Bobe J."/>
            <person name="Postlethwait J.H."/>
            <person name="Berthelot C."/>
            <person name="Roest Crollius H."/>
            <person name="Guiguen Y."/>
        </authorList>
    </citation>
    <scope>NUCLEOTIDE SEQUENCE</scope>
    <source>
        <strain evidence="2">Concon-B</strain>
    </source>
</reference>
<evidence type="ECO:0000313" key="2">
    <source>
        <dbReference type="EMBL" id="KAJ8267312.1"/>
    </source>
</evidence>
<keyword evidence="1" id="KW-0732">Signal</keyword>
<accession>A0A9Q1HWP1</accession>
<gene>
    <name evidence="2" type="ORF">COCON_G00124840</name>
</gene>
<evidence type="ECO:0000256" key="1">
    <source>
        <dbReference type="SAM" id="SignalP"/>
    </source>
</evidence>
<proteinExistence type="predicted"/>
<sequence>MMIRSAAALLLALLISRAVPRARARGHGTAAAFPRYTGQQPPYPETNQASASVRSLEMDNFKAEEVPEINKSNSPVILKLYPPVVKPEAVHANRPLRFGRSSPRGALWLLRSPLTLTRRLGRSSETDSSIALACHQCGRAGGVAAPSVTHPQRFGRTNRFYNPALPSR</sequence>
<dbReference type="AlphaFoldDB" id="A0A9Q1HWP1"/>